<protein>
    <submittedName>
        <fullName evidence="1">21904_t:CDS:1</fullName>
    </submittedName>
</protein>
<evidence type="ECO:0000313" key="2">
    <source>
        <dbReference type="Proteomes" id="UP000789759"/>
    </source>
</evidence>
<organism evidence="1 2">
    <name type="scientific">Cetraspora pellucida</name>
    <dbReference type="NCBI Taxonomy" id="1433469"/>
    <lineage>
        <taxon>Eukaryota</taxon>
        <taxon>Fungi</taxon>
        <taxon>Fungi incertae sedis</taxon>
        <taxon>Mucoromycota</taxon>
        <taxon>Glomeromycotina</taxon>
        <taxon>Glomeromycetes</taxon>
        <taxon>Diversisporales</taxon>
        <taxon>Gigasporaceae</taxon>
        <taxon>Cetraspora</taxon>
    </lineage>
</organism>
<name>A0A9N9FIC3_9GLOM</name>
<reference evidence="1" key="1">
    <citation type="submission" date="2021-06" db="EMBL/GenBank/DDBJ databases">
        <authorList>
            <person name="Kallberg Y."/>
            <person name="Tangrot J."/>
            <person name="Rosling A."/>
        </authorList>
    </citation>
    <scope>NUCLEOTIDE SEQUENCE</scope>
    <source>
        <strain evidence="1">FL966</strain>
    </source>
</reference>
<comment type="caution">
    <text evidence="1">The sequence shown here is derived from an EMBL/GenBank/DDBJ whole genome shotgun (WGS) entry which is preliminary data.</text>
</comment>
<dbReference type="EMBL" id="CAJVQA010002068">
    <property type="protein sequence ID" value="CAG8535569.1"/>
    <property type="molecule type" value="Genomic_DNA"/>
</dbReference>
<dbReference type="Proteomes" id="UP000789759">
    <property type="component" value="Unassembled WGS sequence"/>
</dbReference>
<evidence type="ECO:0000313" key="1">
    <source>
        <dbReference type="EMBL" id="CAG8535569.1"/>
    </source>
</evidence>
<gene>
    <name evidence="1" type="ORF">CPELLU_LOCUS4052</name>
</gene>
<keyword evidence="2" id="KW-1185">Reference proteome</keyword>
<proteinExistence type="predicted"/>
<accession>A0A9N9FIC3</accession>
<dbReference type="AlphaFoldDB" id="A0A9N9FIC3"/>
<sequence length="47" mass="5344">MNESGRDRNSDASKGQWIFNSENCTGFKREDTTTSTCSKAKFPIIRK</sequence>